<sequence>MKNYLSNFFGKKENAISEKMLFEAQLSLENAMTDKVLLLNLSKQHALEKANAYLQEVLEVEEEAEIPLKEELDRLQRFVELFAGSSPQPIFTKMQYTVDDEKPFFIHPFILYPLVQNALHNGYNTMQKLPMKVRVTQEGNTLKMEVSNRVNHYLESQENIPLIDYFKSRLKVLYPEKHNLFINSNSNLFKCTLIVTK</sequence>
<keyword evidence="2" id="KW-1185">Reference proteome</keyword>
<dbReference type="EMBL" id="BAABGR010000006">
    <property type="protein sequence ID" value="GAA4512744.1"/>
    <property type="molecule type" value="Genomic_DNA"/>
</dbReference>
<accession>A0ABP8QXP6</accession>
<dbReference type="Proteomes" id="UP001500394">
    <property type="component" value="Unassembled WGS sequence"/>
</dbReference>
<reference evidence="2" key="1">
    <citation type="journal article" date="2019" name="Int. J. Syst. Evol. Microbiol.">
        <title>The Global Catalogue of Microorganisms (GCM) 10K type strain sequencing project: providing services to taxonomists for standard genome sequencing and annotation.</title>
        <authorList>
            <consortium name="The Broad Institute Genomics Platform"/>
            <consortium name="The Broad Institute Genome Sequencing Center for Infectious Disease"/>
            <person name="Wu L."/>
            <person name="Ma J."/>
        </authorList>
    </citation>
    <scope>NUCLEOTIDE SEQUENCE [LARGE SCALE GENOMIC DNA]</scope>
    <source>
        <strain evidence="2">JCM 17858</strain>
    </source>
</reference>
<dbReference type="PANTHER" id="PTHR34220">
    <property type="entry name" value="SENSOR HISTIDINE KINASE YPDA"/>
    <property type="match status" value="1"/>
</dbReference>
<evidence type="ECO:0000313" key="1">
    <source>
        <dbReference type="EMBL" id="GAA4512744.1"/>
    </source>
</evidence>
<evidence type="ECO:0000313" key="2">
    <source>
        <dbReference type="Proteomes" id="UP001500394"/>
    </source>
</evidence>
<gene>
    <name evidence="1" type="ORF">GCM10023173_07330</name>
</gene>
<dbReference type="PANTHER" id="PTHR34220:SF7">
    <property type="entry name" value="SENSOR HISTIDINE KINASE YPDA"/>
    <property type="match status" value="1"/>
</dbReference>
<protein>
    <recommendedName>
        <fullName evidence="3">Histidine kinase</fullName>
    </recommendedName>
</protein>
<dbReference type="RefSeq" id="WP_345064857.1">
    <property type="nucleotide sequence ID" value="NZ_BAABGR010000006.1"/>
</dbReference>
<organism evidence="1 2">
    <name type="scientific">Sphingobacterium thermophilum</name>
    <dbReference type="NCBI Taxonomy" id="768534"/>
    <lineage>
        <taxon>Bacteria</taxon>
        <taxon>Pseudomonadati</taxon>
        <taxon>Bacteroidota</taxon>
        <taxon>Sphingobacteriia</taxon>
        <taxon>Sphingobacteriales</taxon>
        <taxon>Sphingobacteriaceae</taxon>
        <taxon>Sphingobacterium</taxon>
    </lineage>
</organism>
<comment type="caution">
    <text evidence="1">The sequence shown here is derived from an EMBL/GenBank/DDBJ whole genome shotgun (WGS) entry which is preliminary data.</text>
</comment>
<name>A0ABP8QXP6_9SPHI</name>
<evidence type="ECO:0008006" key="3">
    <source>
        <dbReference type="Google" id="ProtNLM"/>
    </source>
</evidence>
<dbReference type="InterPro" id="IPR050640">
    <property type="entry name" value="Bact_2-comp_sensor_kinase"/>
</dbReference>
<proteinExistence type="predicted"/>